<evidence type="ECO:0000313" key="2">
    <source>
        <dbReference type="Proteomes" id="UP000420562"/>
    </source>
</evidence>
<name>A0A7J4ZR19_9BACT</name>
<proteinExistence type="predicted"/>
<reference evidence="1 2" key="1">
    <citation type="submission" date="2019-09" db="EMBL/GenBank/DDBJ databases">
        <title>Geobacter sp. Red96, a novel strain isolated from paddy soil.</title>
        <authorList>
            <person name="Xu Z."/>
            <person name="Masuda Y."/>
            <person name="Itoh H."/>
            <person name="Senoo K."/>
        </authorList>
    </citation>
    <scope>NUCLEOTIDE SEQUENCE [LARGE SCALE GENOMIC DNA]</scope>
    <source>
        <strain evidence="1 2">Red96</strain>
    </source>
</reference>
<dbReference type="EMBL" id="VZQZ01000004">
    <property type="protein sequence ID" value="KAB0665632.1"/>
    <property type="molecule type" value="Genomic_DNA"/>
</dbReference>
<dbReference type="RefSeq" id="WP_151128073.1">
    <property type="nucleotide sequence ID" value="NZ_VZQZ01000004.1"/>
</dbReference>
<comment type="caution">
    <text evidence="1">The sequence shown here is derived from an EMBL/GenBank/DDBJ whole genome shotgun (WGS) entry which is preliminary data.</text>
</comment>
<evidence type="ECO:0000313" key="1">
    <source>
        <dbReference type="EMBL" id="KAB0665632.1"/>
    </source>
</evidence>
<organism evidence="1 2">
    <name type="scientific">Oryzomonas japonica</name>
    <dbReference type="NCBI Taxonomy" id="2603858"/>
    <lineage>
        <taxon>Bacteria</taxon>
        <taxon>Pseudomonadati</taxon>
        <taxon>Thermodesulfobacteriota</taxon>
        <taxon>Desulfuromonadia</taxon>
        <taxon>Geobacterales</taxon>
        <taxon>Geobacteraceae</taxon>
        <taxon>Oryzomonas</taxon>
    </lineage>
</organism>
<dbReference type="AlphaFoldDB" id="A0A7J4ZR19"/>
<protein>
    <submittedName>
        <fullName evidence="1">Uncharacterized protein</fullName>
    </submittedName>
</protein>
<sequence length="74" mass="7850">MSVWKILVIIAAFIVVGLVDRPEYYTLPGSPEASTDTLDMFNAFNVRSGALLPAAAPGGAPPLRQGSFFAEARP</sequence>
<dbReference type="Proteomes" id="UP000420562">
    <property type="component" value="Unassembled WGS sequence"/>
</dbReference>
<gene>
    <name evidence="1" type="ORF">F6V25_07880</name>
</gene>
<accession>A0A7J4ZR19</accession>
<keyword evidence="2" id="KW-1185">Reference proteome</keyword>